<dbReference type="PROSITE" id="PS50110">
    <property type="entry name" value="RESPONSE_REGULATORY"/>
    <property type="match status" value="1"/>
</dbReference>
<keyword evidence="2" id="KW-0238">DNA-binding</keyword>
<dbReference type="SUPFAM" id="SSF52172">
    <property type="entry name" value="CheY-like"/>
    <property type="match status" value="1"/>
</dbReference>
<dbReference type="CDD" id="cd06170">
    <property type="entry name" value="LuxR_C_like"/>
    <property type="match status" value="1"/>
</dbReference>
<dbReference type="InterPro" id="IPR016032">
    <property type="entry name" value="Sig_transdc_resp-reg_C-effctor"/>
</dbReference>
<dbReference type="RefSeq" id="WP_343974317.1">
    <property type="nucleotide sequence ID" value="NZ_BAAAJG010000007.1"/>
</dbReference>
<comment type="caution">
    <text evidence="6">The sequence shown here is derived from an EMBL/GenBank/DDBJ whole genome shotgun (WGS) entry which is preliminary data.</text>
</comment>
<dbReference type="SUPFAM" id="SSF46894">
    <property type="entry name" value="C-terminal effector domain of the bipartite response regulators"/>
    <property type="match status" value="1"/>
</dbReference>
<dbReference type="InterPro" id="IPR001789">
    <property type="entry name" value="Sig_transdc_resp-reg_receiver"/>
</dbReference>
<reference evidence="7" key="1">
    <citation type="journal article" date="2019" name="Int. J. Syst. Evol. Microbiol.">
        <title>The Global Catalogue of Microorganisms (GCM) 10K type strain sequencing project: providing services to taxonomists for standard genome sequencing and annotation.</title>
        <authorList>
            <consortium name="The Broad Institute Genomics Platform"/>
            <consortium name="The Broad Institute Genome Sequencing Center for Infectious Disease"/>
            <person name="Wu L."/>
            <person name="Ma J."/>
        </authorList>
    </citation>
    <scope>NUCLEOTIDE SEQUENCE [LARGE SCALE GENOMIC DNA]</scope>
    <source>
        <strain evidence="7">JCM 12165</strain>
    </source>
</reference>
<dbReference type="SMART" id="SM00421">
    <property type="entry name" value="HTH_LUXR"/>
    <property type="match status" value="1"/>
</dbReference>
<evidence type="ECO:0000256" key="2">
    <source>
        <dbReference type="ARBA" id="ARBA00023125"/>
    </source>
</evidence>
<keyword evidence="1 3" id="KW-0597">Phosphoprotein</keyword>
<dbReference type="Proteomes" id="UP001597145">
    <property type="component" value="Unassembled WGS sequence"/>
</dbReference>
<evidence type="ECO:0000259" key="5">
    <source>
        <dbReference type="PROSITE" id="PS50110"/>
    </source>
</evidence>
<dbReference type="SMART" id="SM00448">
    <property type="entry name" value="REC"/>
    <property type="match status" value="1"/>
</dbReference>
<dbReference type="PRINTS" id="PR00038">
    <property type="entry name" value="HTHLUXR"/>
</dbReference>
<protein>
    <submittedName>
        <fullName evidence="6">Response regulator</fullName>
    </submittedName>
</protein>
<gene>
    <name evidence="6" type="ORF">ACFSCY_20760</name>
</gene>
<organism evidence="6 7">
    <name type="scientific">Pseudonocardia aurantiaca</name>
    <dbReference type="NCBI Taxonomy" id="75290"/>
    <lineage>
        <taxon>Bacteria</taxon>
        <taxon>Bacillati</taxon>
        <taxon>Actinomycetota</taxon>
        <taxon>Actinomycetes</taxon>
        <taxon>Pseudonocardiales</taxon>
        <taxon>Pseudonocardiaceae</taxon>
        <taxon>Pseudonocardia</taxon>
    </lineage>
</organism>
<dbReference type="PANTHER" id="PTHR43214:SF42">
    <property type="entry name" value="TRANSCRIPTIONAL REGULATORY PROTEIN DESR"/>
    <property type="match status" value="1"/>
</dbReference>
<dbReference type="PANTHER" id="PTHR43214">
    <property type="entry name" value="TWO-COMPONENT RESPONSE REGULATOR"/>
    <property type="match status" value="1"/>
</dbReference>
<name>A0ABW4FPI6_9PSEU</name>
<dbReference type="Gene3D" id="3.40.50.2300">
    <property type="match status" value="1"/>
</dbReference>
<dbReference type="EMBL" id="JBHUCP010000016">
    <property type="protein sequence ID" value="MFD1531869.1"/>
    <property type="molecule type" value="Genomic_DNA"/>
</dbReference>
<dbReference type="CDD" id="cd17535">
    <property type="entry name" value="REC_NarL-like"/>
    <property type="match status" value="1"/>
</dbReference>
<dbReference type="InterPro" id="IPR011006">
    <property type="entry name" value="CheY-like_superfamily"/>
</dbReference>
<evidence type="ECO:0000259" key="4">
    <source>
        <dbReference type="PROSITE" id="PS50043"/>
    </source>
</evidence>
<proteinExistence type="predicted"/>
<dbReference type="InterPro" id="IPR058245">
    <property type="entry name" value="NreC/VraR/RcsB-like_REC"/>
</dbReference>
<feature type="domain" description="Response regulatory" evidence="5">
    <location>
        <begin position="11"/>
        <end position="127"/>
    </location>
</feature>
<sequence>MNASGEARTVRILLADDHTLLREAMRELLGFETDFEVVGEASDGVEAVELAGRLRPDVVLLDVEMPQNVPTETVRGIRSVSPGSRVIMLTMHDAPQLVRDMVESGVAGYLHKNIGRQALTAAIRGAVAAGTSGGGRRLVMSVTHGSLMSDQTPSRLISPRERQILVLVAAAFSNRQIASRLSITEATVKRHLRNAFEKLGAVSRIDAVNRAAAAGLIHTRPMPNPGDPRSA</sequence>
<dbReference type="Pfam" id="PF00072">
    <property type="entry name" value="Response_reg"/>
    <property type="match status" value="1"/>
</dbReference>
<dbReference type="PROSITE" id="PS50043">
    <property type="entry name" value="HTH_LUXR_2"/>
    <property type="match status" value="1"/>
</dbReference>
<dbReference type="InterPro" id="IPR039420">
    <property type="entry name" value="WalR-like"/>
</dbReference>
<dbReference type="Pfam" id="PF00196">
    <property type="entry name" value="GerE"/>
    <property type="match status" value="1"/>
</dbReference>
<evidence type="ECO:0000313" key="6">
    <source>
        <dbReference type="EMBL" id="MFD1531869.1"/>
    </source>
</evidence>
<evidence type="ECO:0000313" key="7">
    <source>
        <dbReference type="Proteomes" id="UP001597145"/>
    </source>
</evidence>
<feature type="domain" description="HTH luxR-type" evidence="4">
    <location>
        <begin position="150"/>
        <end position="215"/>
    </location>
</feature>
<evidence type="ECO:0000256" key="3">
    <source>
        <dbReference type="PROSITE-ProRule" id="PRU00169"/>
    </source>
</evidence>
<accession>A0ABW4FPI6</accession>
<keyword evidence="7" id="KW-1185">Reference proteome</keyword>
<dbReference type="InterPro" id="IPR000792">
    <property type="entry name" value="Tscrpt_reg_LuxR_C"/>
</dbReference>
<evidence type="ECO:0000256" key="1">
    <source>
        <dbReference type="ARBA" id="ARBA00022553"/>
    </source>
</evidence>
<feature type="modified residue" description="4-aspartylphosphate" evidence="3">
    <location>
        <position position="62"/>
    </location>
</feature>